<feature type="region of interest" description="Disordered" evidence="12">
    <location>
        <begin position="40"/>
        <end position="67"/>
    </location>
</feature>
<keyword evidence="11" id="KW-0439">Lignin degradation</keyword>
<evidence type="ECO:0000256" key="9">
    <source>
        <dbReference type="ARBA" id="ARBA00023157"/>
    </source>
</evidence>
<dbReference type="InterPro" id="IPR008972">
    <property type="entry name" value="Cupredoxin"/>
</dbReference>
<feature type="compositionally biased region" description="Polar residues" evidence="12">
    <location>
        <begin position="214"/>
        <end position="224"/>
    </location>
</feature>
<feature type="compositionally biased region" description="Low complexity" evidence="12">
    <location>
        <begin position="50"/>
        <end position="61"/>
    </location>
</feature>
<dbReference type="FunFam" id="2.60.40.420:FF:000045">
    <property type="entry name" value="Laccase 2"/>
    <property type="match status" value="1"/>
</dbReference>
<evidence type="ECO:0000256" key="4">
    <source>
        <dbReference type="ARBA" id="ARBA00012297"/>
    </source>
</evidence>
<feature type="domain" description="Plastocyanin-like" evidence="13">
    <location>
        <begin position="703"/>
        <end position="850"/>
    </location>
</feature>
<dbReference type="Pfam" id="PF00394">
    <property type="entry name" value="Cu-oxidase"/>
    <property type="match status" value="1"/>
</dbReference>
<dbReference type="FunFam" id="2.60.40.420:FF:000046">
    <property type="entry name" value="Multicopper oxidase"/>
    <property type="match status" value="1"/>
</dbReference>
<evidence type="ECO:0000256" key="2">
    <source>
        <dbReference type="ARBA" id="ARBA00001935"/>
    </source>
</evidence>
<evidence type="ECO:0000259" key="14">
    <source>
        <dbReference type="Pfam" id="PF07731"/>
    </source>
</evidence>
<evidence type="ECO:0000256" key="8">
    <source>
        <dbReference type="ARBA" id="ARBA00023008"/>
    </source>
</evidence>
<dbReference type="CDD" id="cd13880">
    <property type="entry name" value="CuRO_2_MaLCC_like"/>
    <property type="match status" value="1"/>
</dbReference>
<dbReference type="EC" id="1.10.3.2" evidence="4"/>
<dbReference type="Pfam" id="PF07732">
    <property type="entry name" value="Cu-oxidase_3"/>
    <property type="match status" value="1"/>
</dbReference>
<dbReference type="CDD" id="cd13901">
    <property type="entry name" value="CuRO_3_MaLCC_like"/>
    <property type="match status" value="1"/>
</dbReference>
<dbReference type="PROSITE" id="PS00079">
    <property type="entry name" value="MULTICOPPER_OXIDASE1"/>
    <property type="match status" value="1"/>
</dbReference>
<dbReference type="InterPro" id="IPR002355">
    <property type="entry name" value="Cu_oxidase_Cu_BS"/>
</dbReference>
<dbReference type="InterPro" id="IPR033138">
    <property type="entry name" value="Cu_oxidase_CS"/>
</dbReference>
<comment type="similarity">
    <text evidence="3">Belongs to the multicopper oxidase family.</text>
</comment>
<feature type="domain" description="Plastocyanin-like" evidence="15">
    <location>
        <begin position="582"/>
        <end position="693"/>
    </location>
</feature>
<comment type="catalytic activity">
    <reaction evidence="1">
        <text>4 hydroquinone + O2 = 4 benzosemiquinone + 2 H2O</text>
        <dbReference type="Rhea" id="RHEA:11276"/>
        <dbReference type="ChEBI" id="CHEBI:15377"/>
        <dbReference type="ChEBI" id="CHEBI:15379"/>
        <dbReference type="ChEBI" id="CHEBI:17594"/>
        <dbReference type="ChEBI" id="CHEBI:17977"/>
        <dbReference type="EC" id="1.10.3.2"/>
    </reaction>
</comment>
<evidence type="ECO:0000313" key="17">
    <source>
        <dbReference type="Proteomes" id="UP000830671"/>
    </source>
</evidence>
<dbReference type="SUPFAM" id="SSF49503">
    <property type="entry name" value="Cupredoxins"/>
    <property type="match status" value="3"/>
</dbReference>
<keyword evidence="17" id="KW-1185">Reference proteome</keyword>
<dbReference type="KEGG" id="clup:CLUP02_10366"/>
<sequence>MPIPMPLPPSLLHRATLNNPIPTSSSSIFHVLGILPDRLQGNPGRDNADSDSFSSQSSIRPSPGPALVHLEFPNNLPPTTMRPGQYSKQAGDSCYGESILRVYGTFRYEPPDDVVEPMTKIGPTSSGYPAHALQPTVPRSLVTSLVPNLRLGESDAPSPYWLGLIDPGDSSPVNATQETLFLLFAPFCIRIRESSTYPDRPDCLWRMPGQTSLTADSKTGLQQHPSKKPGPCRNLDNSMGPWSAGIPPVPSSGVPEPRSTVTVVVPSGYTTIWSNFQASRGCAPVRSHVSWVRSDLCLLAWIHTIHITSEPSIALRCTANLSAHVWAIREYRTMTYSCPPSGPSASSFTYSQPGKKLAPPRQILGPIWGSDMIRTTQPALSHSVCLATATHDKPELSLIPDFMFHLPPHGTTNIPSFSTTHDRIHHEGDLAYCSLHVRMRHDMPGKLPVCVDATPRPWTCKCTETIDVDFPKEAKALKGCSRQDFTLIHKFQSLISYQSCAFTFIMLSTFISSSLGAFLLASLANANPIRSVEQRQTGCGTNGIGNRECWNGDFNIDSDFEILTPPQGKLRTFDFTLSNLTDVAPDGVHKPAMLINNQFPGPTIEADWGDTIQINVHNQLQTNGTSFHWHGMHLRGHNDQDGANGVTECPIPPGQSKTYSFQLTQYGTSWYHSHFSAQYGNGVAGAIQINGPASADYDIDLGPFVISDWYYGTADNLLRQAELVPARPPPSDNILFNGKNINPLGAGGQYQKTRLTPGKKHRLRLINTSVDNTFTVSLVGHSFTVIATDLVPVKPVSKDSLFMTVGQRYDVIIEANKEIENYWFNATVGGGGLCGETKNPHPASIFFYDGSPDRLPVDQGTPPANLGCADTTGFTPVLSRTAPSDKFDASKTLDIALDTPTINGAAVYRWKVNGNDIDVQWDKPTLEYVAEGNNSWPERANIIEIPEANDWTWWVIENTGALPHPIHLHGHDFLLLGTGSGTFSGSEGLNFENPTRRDVAQLPGSGWMVIAFKTDNPGAWLMHCHIAWHVSMGLSVQFLERKSEIASTLDLASIKPTCDAWRKYEPTAVWPKHDSGFICGVHLLRGPTAVWWAVNQHESTKPAWCLSLQVTQPSMIARVWCGAESGPLRSCHGSPARMTGTPPLRSGLPGLTSI</sequence>
<keyword evidence="6" id="KW-0732">Signal</keyword>
<evidence type="ECO:0000256" key="11">
    <source>
        <dbReference type="ARBA" id="ARBA00023185"/>
    </source>
</evidence>
<dbReference type="GeneID" id="73344352"/>
<evidence type="ECO:0000259" key="15">
    <source>
        <dbReference type="Pfam" id="PF07732"/>
    </source>
</evidence>
<accession>A0A9Q8SWS2</accession>
<evidence type="ECO:0000256" key="7">
    <source>
        <dbReference type="ARBA" id="ARBA00023002"/>
    </source>
</evidence>
<gene>
    <name evidence="16" type="ORF">CLUP02_10366</name>
</gene>
<protein>
    <recommendedName>
        <fullName evidence="4">laccase</fullName>
        <ecNumber evidence="4">1.10.3.2</ecNumber>
    </recommendedName>
</protein>
<reference evidence="16" key="1">
    <citation type="journal article" date="2021" name="Mol. Plant Microbe Interact.">
        <title>Complete Genome Sequence of the Plant-Pathogenic Fungus Colletotrichum lupini.</title>
        <authorList>
            <person name="Baroncelli R."/>
            <person name="Pensec F."/>
            <person name="Da Lio D."/>
            <person name="Boufleur T."/>
            <person name="Vicente I."/>
            <person name="Sarrocco S."/>
            <person name="Picot A."/>
            <person name="Baraldi E."/>
            <person name="Sukno S."/>
            <person name="Thon M."/>
            <person name="Le Floch G."/>
        </authorList>
    </citation>
    <scope>NUCLEOTIDE SEQUENCE</scope>
    <source>
        <strain evidence="16">IMI 504893</strain>
    </source>
</reference>
<keyword evidence="8" id="KW-0186">Copper</keyword>
<dbReference type="EMBL" id="CP019477">
    <property type="protein sequence ID" value="UQC84870.1"/>
    <property type="molecule type" value="Genomic_DNA"/>
</dbReference>
<dbReference type="CDD" id="cd13854">
    <property type="entry name" value="CuRO_1_MaLCC_like"/>
    <property type="match status" value="1"/>
</dbReference>
<keyword evidence="5" id="KW-0479">Metal-binding</keyword>
<proteinExistence type="inferred from homology"/>
<dbReference type="FunFam" id="2.60.40.420:FF:000021">
    <property type="entry name" value="Extracellular dihydrogeodin oxidase/laccase"/>
    <property type="match status" value="1"/>
</dbReference>
<dbReference type="Gene3D" id="2.60.40.420">
    <property type="entry name" value="Cupredoxins - blue copper proteins"/>
    <property type="match status" value="3"/>
</dbReference>
<feature type="region of interest" description="Disordered" evidence="12">
    <location>
        <begin position="214"/>
        <end position="239"/>
    </location>
</feature>
<evidence type="ECO:0000259" key="13">
    <source>
        <dbReference type="Pfam" id="PF00394"/>
    </source>
</evidence>
<evidence type="ECO:0000256" key="6">
    <source>
        <dbReference type="ARBA" id="ARBA00022729"/>
    </source>
</evidence>
<evidence type="ECO:0000256" key="5">
    <source>
        <dbReference type="ARBA" id="ARBA00022723"/>
    </source>
</evidence>
<dbReference type="InterPro" id="IPR011706">
    <property type="entry name" value="Cu-oxidase_C"/>
</dbReference>
<organism evidence="16 17">
    <name type="scientific">Colletotrichum lupini</name>
    <dbReference type="NCBI Taxonomy" id="145971"/>
    <lineage>
        <taxon>Eukaryota</taxon>
        <taxon>Fungi</taxon>
        <taxon>Dikarya</taxon>
        <taxon>Ascomycota</taxon>
        <taxon>Pezizomycotina</taxon>
        <taxon>Sordariomycetes</taxon>
        <taxon>Hypocreomycetidae</taxon>
        <taxon>Glomerellales</taxon>
        <taxon>Glomerellaceae</taxon>
        <taxon>Colletotrichum</taxon>
        <taxon>Colletotrichum acutatum species complex</taxon>
    </lineage>
</organism>
<evidence type="ECO:0000256" key="10">
    <source>
        <dbReference type="ARBA" id="ARBA00023180"/>
    </source>
</evidence>
<evidence type="ECO:0000256" key="12">
    <source>
        <dbReference type="SAM" id="MobiDB-lite"/>
    </source>
</evidence>
<evidence type="ECO:0000256" key="1">
    <source>
        <dbReference type="ARBA" id="ARBA00000349"/>
    </source>
</evidence>
<dbReference type="PANTHER" id="PTHR11709">
    <property type="entry name" value="MULTI-COPPER OXIDASE"/>
    <property type="match status" value="1"/>
</dbReference>
<evidence type="ECO:0000256" key="3">
    <source>
        <dbReference type="ARBA" id="ARBA00010609"/>
    </source>
</evidence>
<dbReference type="GO" id="GO:0052716">
    <property type="term" value="F:hydroquinone:oxygen oxidoreductase activity"/>
    <property type="evidence" value="ECO:0007669"/>
    <property type="project" value="UniProtKB-EC"/>
</dbReference>
<feature type="domain" description="Plastocyanin-like" evidence="14">
    <location>
        <begin position="921"/>
        <end position="1042"/>
    </location>
</feature>
<keyword evidence="7" id="KW-0560">Oxidoreductase</keyword>
<keyword evidence="10" id="KW-0325">Glycoprotein</keyword>
<dbReference type="GO" id="GO:0046274">
    <property type="term" value="P:lignin catabolic process"/>
    <property type="evidence" value="ECO:0007669"/>
    <property type="project" value="UniProtKB-KW"/>
</dbReference>
<dbReference type="InterPro" id="IPR011707">
    <property type="entry name" value="Cu-oxidase-like_N"/>
</dbReference>
<dbReference type="PANTHER" id="PTHR11709:SF87">
    <property type="entry name" value="LACCASE"/>
    <property type="match status" value="1"/>
</dbReference>
<dbReference type="Pfam" id="PF07731">
    <property type="entry name" value="Cu-oxidase_2"/>
    <property type="match status" value="1"/>
</dbReference>
<dbReference type="RefSeq" id="XP_049146487.1">
    <property type="nucleotide sequence ID" value="XM_049289342.1"/>
</dbReference>
<dbReference type="InterPro" id="IPR001117">
    <property type="entry name" value="Cu-oxidase_2nd"/>
</dbReference>
<feature type="region of interest" description="Disordered" evidence="12">
    <location>
        <begin position="1132"/>
        <end position="1154"/>
    </location>
</feature>
<name>A0A9Q8SWS2_9PEZI</name>
<dbReference type="Proteomes" id="UP000830671">
    <property type="component" value="Chromosome 5"/>
</dbReference>
<evidence type="ECO:0000313" key="16">
    <source>
        <dbReference type="EMBL" id="UQC84870.1"/>
    </source>
</evidence>
<keyword evidence="9" id="KW-1015">Disulfide bond</keyword>
<dbReference type="GO" id="GO:0005507">
    <property type="term" value="F:copper ion binding"/>
    <property type="evidence" value="ECO:0007669"/>
    <property type="project" value="InterPro"/>
</dbReference>
<dbReference type="AlphaFoldDB" id="A0A9Q8SWS2"/>
<comment type="cofactor">
    <cofactor evidence="2">
        <name>Cu cation</name>
        <dbReference type="ChEBI" id="CHEBI:23378"/>
    </cofactor>
</comment>
<dbReference type="InterPro" id="IPR045087">
    <property type="entry name" value="Cu-oxidase_fam"/>
</dbReference>
<dbReference type="PROSITE" id="PS00080">
    <property type="entry name" value="MULTICOPPER_OXIDASE2"/>
    <property type="match status" value="1"/>
</dbReference>